<evidence type="ECO:0000256" key="1">
    <source>
        <dbReference type="SAM" id="SignalP"/>
    </source>
</evidence>
<name>A0A922HS41_DERFA</name>
<sequence length="77" mass="8049">MAIMGIGVAIFGLLNGGGGIFDLSMDDDAFVDEVDDDDDDNDDEEDEKAKCPNGFGDLAIDDCPMSCDTVGGCCFPC</sequence>
<accession>A0A922HS41</accession>
<dbReference type="AlphaFoldDB" id="A0A922HS41"/>
<gene>
    <name evidence="2" type="ORF">DERF_011035</name>
</gene>
<comment type="caution">
    <text evidence="2">The sequence shown here is derived from an EMBL/GenBank/DDBJ whole genome shotgun (WGS) entry which is preliminary data.</text>
</comment>
<keyword evidence="1" id="KW-0732">Signal</keyword>
<evidence type="ECO:0000313" key="2">
    <source>
        <dbReference type="EMBL" id="KAH9506295.1"/>
    </source>
</evidence>
<evidence type="ECO:0000313" key="3">
    <source>
        <dbReference type="Proteomes" id="UP000790347"/>
    </source>
</evidence>
<dbReference type="EMBL" id="ASGP02000005">
    <property type="protein sequence ID" value="KAH9506295.1"/>
    <property type="molecule type" value="Genomic_DNA"/>
</dbReference>
<proteinExistence type="predicted"/>
<feature type="chain" id="PRO_5036805484" evidence="1">
    <location>
        <begin position="20"/>
        <end position="77"/>
    </location>
</feature>
<reference evidence="2" key="2">
    <citation type="journal article" date="2022" name="Res Sq">
        <title>Comparative Genomics Reveals Insights into the Divergent Evolution of Astigmatic Mites and Household Pest Adaptations.</title>
        <authorList>
            <person name="Xiong Q."/>
            <person name="Wan A.T.-Y."/>
            <person name="Liu X.-Y."/>
            <person name="Fung C.S.-H."/>
            <person name="Xiao X."/>
            <person name="Malainual N."/>
            <person name="Hou J."/>
            <person name="Wang L."/>
            <person name="Wang M."/>
            <person name="Yang K."/>
            <person name="Cui Y."/>
            <person name="Leung E."/>
            <person name="Nong W."/>
            <person name="Shin S.-K."/>
            <person name="Au S."/>
            <person name="Jeong K.Y."/>
            <person name="Chew F.T."/>
            <person name="Hui J."/>
            <person name="Leung T.F."/>
            <person name="Tungtrongchitr A."/>
            <person name="Zhong N."/>
            <person name="Liu Z."/>
            <person name="Tsui S."/>
        </authorList>
    </citation>
    <scope>NUCLEOTIDE SEQUENCE</scope>
    <source>
        <strain evidence="2">Derf</strain>
        <tissue evidence="2">Whole organism</tissue>
    </source>
</reference>
<feature type="signal peptide" evidence="1">
    <location>
        <begin position="1"/>
        <end position="19"/>
    </location>
</feature>
<keyword evidence="3" id="KW-1185">Reference proteome</keyword>
<organism evidence="2 3">
    <name type="scientific">Dermatophagoides farinae</name>
    <name type="common">American house dust mite</name>
    <dbReference type="NCBI Taxonomy" id="6954"/>
    <lineage>
        <taxon>Eukaryota</taxon>
        <taxon>Metazoa</taxon>
        <taxon>Ecdysozoa</taxon>
        <taxon>Arthropoda</taxon>
        <taxon>Chelicerata</taxon>
        <taxon>Arachnida</taxon>
        <taxon>Acari</taxon>
        <taxon>Acariformes</taxon>
        <taxon>Sarcoptiformes</taxon>
        <taxon>Astigmata</taxon>
        <taxon>Psoroptidia</taxon>
        <taxon>Analgoidea</taxon>
        <taxon>Pyroglyphidae</taxon>
        <taxon>Dermatophagoidinae</taxon>
        <taxon>Dermatophagoides</taxon>
    </lineage>
</organism>
<dbReference type="Proteomes" id="UP000790347">
    <property type="component" value="Unassembled WGS sequence"/>
</dbReference>
<protein>
    <submittedName>
        <fullName evidence="2">Uncharacterized protein</fullName>
    </submittedName>
</protein>
<reference evidence="2" key="1">
    <citation type="submission" date="2013-05" db="EMBL/GenBank/DDBJ databases">
        <authorList>
            <person name="Yim A.K.Y."/>
            <person name="Chan T.F."/>
            <person name="Ji K.M."/>
            <person name="Liu X.Y."/>
            <person name="Zhou J.W."/>
            <person name="Li R.Q."/>
            <person name="Yang K.Y."/>
            <person name="Li J."/>
            <person name="Li M."/>
            <person name="Law P.T.W."/>
            <person name="Wu Y.L."/>
            <person name="Cai Z.L."/>
            <person name="Qin H."/>
            <person name="Bao Y."/>
            <person name="Leung R.K.K."/>
            <person name="Ng P.K.S."/>
            <person name="Zou J."/>
            <person name="Zhong X.J."/>
            <person name="Ran P.X."/>
            <person name="Zhong N.S."/>
            <person name="Liu Z.G."/>
            <person name="Tsui S.K.W."/>
        </authorList>
    </citation>
    <scope>NUCLEOTIDE SEQUENCE</scope>
    <source>
        <strain evidence="2">Derf</strain>
        <tissue evidence="2">Whole organism</tissue>
    </source>
</reference>